<evidence type="ECO:0000313" key="6">
    <source>
        <dbReference type="Proteomes" id="UP001497480"/>
    </source>
</evidence>
<dbReference type="Pfam" id="PF00612">
    <property type="entry name" value="IQ"/>
    <property type="match status" value="1"/>
</dbReference>
<dbReference type="PANTHER" id="PTHR33322:SF4">
    <property type="entry name" value="BAG DOMAIN CONTAINING PROTEIN, EXPRESSED"/>
    <property type="match status" value="1"/>
</dbReference>
<dbReference type="Pfam" id="PF02179">
    <property type="entry name" value="BAG"/>
    <property type="match status" value="1"/>
</dbReference>
<evidence type="ECO:0000256" key="1">
    <source>
        <dbReference type="ARBA" id="ARBA00022860"/>
    </source>
</evidence>
<dbReference type="InterPro" id="IPR000048">
    <property type="entry name" value="IQ_motif_EF-hand-BS"/>
</dbReference>
<reference evidence="5 6" key="1">
    <citation type="submission" date="2024-03" db="EMBL/GenBank/DDBJ databases">
        <authorList>
            <person name="Martinez-Hernandez J."/>
        </authorList>
    </citation>
    <scope>NUCLEOTIDE SEQUENCE [LARGE SCALE GENOMIC DNA]</scope>
</reference>
<dbReference type="PANTHER" id="PTHR33322">
    <property type="entry name" value="BAG DOMAIN CONTAINING PROTEIN, EXPRESSED"/>
    <property type="match status" value="1"/>
</dbReference>
<feature type="coiled-coil region" evidence="3">
    <location>
        <begin position="312"/>
        <end position="364"/>
    </location>
</feature>
<dbReference type="InterPro" id="IPR003103">
    <property type="entry name" value="BAG_domain"/>
</dbReference>
<evidence type="ECO:0000256" key="3">
    <source>
        <dbReference type="SAM" id="Coils"/>
    </source>
</evidence>
<dbReference type="GO" id="GO:0051087">
    <property type="term" value="F:protein-folding chaperone binding"/>
    <property type="evidence" value="ECO:0007669"/>
    <property type="project" value="InterPro"/>
</dbReference>
<evidence type="ECO:0000256" key="2">
    <source>
        <dbReference type="ARBA" id="ARBA00023186"/>
    </source>
</evidence>
<name>A0AAV1XAN4_LUPLU</name>
<dbReference type="AlphaFoldDB" id="A0AAV1XAN4"/>
<dbReference type="GO" id="GO:0009506">
    <property type="term" value="C:plasmodesma"/>
    <property type="evidence" value="ECO:0007669"/>
    <property type="project" value="TreeGrafter"/>
</dbReference>
<keyword evidence="6" id="KW-1185">Reference proteome</keyword>
<dbReference type="InterPro" id="IPR036533">
    <property type="entry name" value="BAG_dom_sf"/>
</dbReference>
<dbReference type="InterPro" id="IPR040400">
    <property type="entry name" value="BAG5/6/7/8"/>
</dbReference>
<proteinExistence type="predicted"/>
<dbReference type="GO" id="GO:0005516">
    <property type="term" value="F:calmodulin binding"/>
    <property type="evidence" value="ECO:0007669"/>
    <property type="project" value="UniProtKB-KW"/>
</dbReference>
<comment type="caution">
    <text evidence="5">The sequence shown here is derived from an EMBL/GenBank/DDBJ whole genome shotgun (WGS) entry which is preliminary data.</text>
</comment>
<dbReference type="Proteomes" id="UP001497480">
    <property type="component" value="Unassembled WGS sequence"/>
</dbReference>
<sequence length="383" mass="44388">MMHFNNNNSCFYRTPCSFSSQPMKKVVSIPVHFVDSERTRNNSAIKIQKLVRGFLVRNSMKRIKCIRVELEKIEDKVCVQETMDLIMRGNKERVKVSESIMNLVLKLDNVRVLDYYSGVRGYRKSVIQKAIALQELIDQIPMVGPTHQDQNQSIEVDVSARDSHLVKSEDDVDVQDSHMMKREDDVSVQDSYIVKDDASVRDNYIVKDDVDERDSFVVKCEDNLDERDSYLVKCEDDATARDSYLEKPEGDAYADRKEMEGLMDEEKEGEEEDGDGVGEESVGTCMVEEVEENCLVKEELDEGCENEIGKEVNDENNKNKELLQRMVEDNERMMNMMAQLFERNEMQTKLLSSLSQRVEQLERAYACDKLRKKKKRNVDAKHK</sequence>
<gene>
    <name evidence="5" type="ORF">LLUT_LOCUS19871</name>
</gene>
<evidence type="ECO:0000259" key="4">
    <source>
        <dbReference type="Pfam" id="PF02179"/>
    </source>
</evidence>
<dbReference type="GO" id="GO:0006457">
    <property type="term" value="P:protein folding"/>
    <property type="evidence" value="ECO:0007669"/>
    <property type="project" value="TreeGrafter"/>
</dbReference>
<keyword evidence="3" id="KW-0175">Coiled coil</keyword>
<protein>
    <recommendedName>
        <fullName evidence="4">BAG domain-containing protein</fullName>
    </recommendedName>
</protein>
<dbReference type="Gene3D" id="1.20.58.120">
    <property type="entry name" value="BAG domain"/>
    <property type="match status" value="1"/>
</dbReference>
<accession>A0AAV1XAN4</accession>
<dbReference type="PROSITE" id="PS50096">
    <property type="entry name" value="IQ"/>
    <property type="match status" value="1"/>
</dbReference>
<evidence type="ECO:0000313" key="5">
    <source>
        <dbReference type="EMBL" id="CAL0318811.1"/>
    </source>
</evidence>
<feature type="domain" description="BAG" evidence="4">
    <location>
        <begin position="66"/>
        <end position="139"/>
    </location>
</feature>
<keyword evidence="1" id="KW-0112">Calmodulin-binding</keyword>
<dbReference type="SUPFAM" id="SSF63491">
    <property type="entry name" value="BAG domain"/>
    <property type="match status" value="1"/>
</dbReference>
<organism evidence="5 6">
    <name type="scientific">Lupinus luteus</name>
    <name type="common">European yellow lupine</name>
    <dbReference type="NCBI Taxonomy" id="3873"/>
    <lineage>
        <taxon>Eukaryota</taxon>
        <taxon>Viridiplantae</taxon>
        <taxon>Streptophyta</taxon>
        <taxon>Embryophyta</taxon>
        <taxon>Tracheophyta</taxon>
        <taxon>Spermatophyta</taxon>
        <taxon>Magnoliopsida</taxon>
        <taxon>eudicotyledons</taxon>
        <taxon>Gunneridae</taxon>
        <taxon>Pentapetalae</taxon>
        <taxon>rosids</taxon>
        <taxon>fabids</taxon>
        <taxon>Fabales</taxon>
        <taxon>Fabaceae</taxon>
        <taxon>Papilionoideae</taxon>
        <taxon>50 kb inversion clade</taxon>
        <taxon>genistoids sensu lato</taxon>
        <taxon>core genistoids</taxon>
        <taxon>Genisteae</taxon>
        <taxon>Lupinus</taxon>
    </lineage>
</organism>
<keyword evidence="2" id="KW-0143">Chaperone</keyword>
<dbReference type="EMBL" id="CAXHTB010000013">
    <property type="protein sequence ID" value="CAL0318811.1"/>
    <property type="molecule type" value="Genomic_DNA"/>
</dbReference>